<evidence type="ECO:0000256" key="1">
    <source>
        <dbReference type="SAM" id="MobiDB-lite"/>
    </source>
</evidence>
<feature type="compositionally biased region" description="Polar residues" evidence="1">
    <location>
        <begin position="1"/>
        <end position="13"/>
    </location>
</feature>
<feature type="compositionally biased region" description="Polar residues" evidence="1">
    <location>
        <begin position="283"/>
        <end position="298"/>
    </location>
</feature>
<dbReference type="RefSeq" id="XP_040631110.1">
    <property type="nucleotide sequence ID" value="XM_040771034.1"/>
</dbReference>
<organism evidence="3 4">
    <name type="scientific">Dacryopinax primogenitus (strain DJM 731)</name>
    <name type="common">Brown rot fungus</name>
    <dbReference type="NCBI Taxonomy" id="1858805"/>
    <lineage>
        <taxon>Eukaryota</taxon>
        <taxon>Fungi</taxon>
        <taxon>Dikarya</taxon>
        <taxon>Basidiomycota</taxon>
        <taxon>Agaricomycotina</taxon>
        <taxon>Dacrymycetes</taxon>
        <taxon>Dacrymycetales</taxon>
        <taxon>Dacrymycetaceae</taxon>
        <taxon>Dacryopinax</taxon>
    </lineage>
</organism>
<dbReference type="Proteomes" id="UP000030653">
    <property type="component" value="Unassembled WGS sequence"/>
</dbReference>
<keyword evidence="2" id="KW-0472">Membrane</keyword>
<feature type="compositionally biased region" description="Basic and acidic residues" evidence="1">
    <location>
        <begin position="299"/>
        <end position="319"/>
    </location>
</feature>
<feature type="region of interest" description="Disordered" evidence="1">
    <location>
        <begin position="208"/>
        <end position="232"/>
    </location>
</feature>
<sequence length="327" mass="35928">MPTAQYSPTTPGTYTYERGASTPVPSLPSTPRQPRTPSVYHPSHYPGVAASSSLSPLQSPRTPRYRPHPATPLYSEAPTRPPFNTRMDPPSSESQTWAAAAGKLLLRRLTRAAKGANWPLVVLFTSCLVVLFRALTGVGYVPPPPALSVEPLPEQQTQFNPPDTYQPSPDEVNTDYASSLPNKGWTHAWDVWRQVAEDMRREMMEDREKWVGSVRPERERGRGRGGKTLDFVGETGLPEELAMGMKFPASGPESELPPSTDDLQSTQGLDDAHRVVPNVEAPAQSSQPTLATSQSTDAQKPEDDKPPYPPRQEEHHFDEAATPSSET</sequence>
<proteinExistence type="predicted"/>
<dbReference type="OrthoDB" id="10618068at2759"/>
<keyword evidence="2" id="KW-0812">Transmembrane</keyword>
<dbReference type="EMBL" id="JH795858">
    <property type="protein sequence ID" value="EJU04216.1"/>
    <property type="molecule type" value="Genomic_DNA"/>
</dbReference>
<feature type="region of interest" description="Disordered" evidence="1">
    <location>
        <begin position="1"/>
        <end position="93"/>
    </location>
</feature>
<dbReference type="GeneID" id="63686096"/>
<evidence type="ECO:0000313" key="4">
    <source>
        <dbReference type="Proteomes" id="UP000030653"/>
    </source>
</evidence>
<feature type="compositionally biased region" description="Polar residues" evidence="1">
    <location>
        <begin position="155"/>
        <end position="167"/>
    </location>
</feature>
<accession>M5G205</accession>
<keyword evidence="2" id="KW-1133">Transmembrane helix</keyword>
<feature type="compositionally biased region" description="Polar residues" evidence="1">
    <location>
        <begin position="23"/>
        <end position="36"/>
    </location>
</feature>
<evidence type="ECO:0000256" key="2">
    <source>
        <dbReference type="SAM" id="Phobius"/>
    </source>
</evidence>
<feature type="compositionally biased region" description="Low complexity" evidence="1">
    <location>
        <begin position="49"/>
        <end position="60"/>
    </location>
</feature>
<evidence type="ECO:0000313" key="3">
    <source>
        <dbReference type="EMBL" id="EJU04216.1"/>
    </source>
</evidence>
<keyword evidence="4" id="KW-1185">Reference proteome</keyword>
<gene>
    <name evidence="3" type="ORF">DACRYDRAFT_14369</name>
</gene>
<feature type="transmembrane region" description="Helical" evidence="2">
    <location>
        <begin position="116"/>
        <end position="135"/>
    </location>
</feature>
<protein>
    <submittedName>
        <fullName evidence="3">Uncharacterized protein</fullName>
    </submittedName>
</protein>
<name>M5G205_DACPD</name>
<dbReference type="HOGENOM" id="CLU_849979_0_0_1"/>
<feature type="compositionally biased region" description="Basic and acidic residues" evidence="1">
    <location>
        <begin position="208"/>
        <end position="222"/>
    </location>
</feature>
<reference evidence="3 4" key="1">
    <citation type="journal article" date="2012" name="Science">
        <title>The Paleozoic origin of enzymatic lignin decomposition reconstructed from 31 fungal genomes.</title>
        <authorList>
            <person name="Floudas D."/>
            <person name="Binder M."/>
            <person name="Riley R."/>
            <person name="Barry K."/>
            <person name="Blanchette R.A."/>
            <person name="Henrissat B."/>
            <person name="Martinez A.T."/>
            <person name="Otillar R."/>
            <person name="Spatafora J.W."/>
            <person name="Yadav J.S."/>
            <person name="Aerts A."/>
            <person name="Benoit I."/>
            <person name="Boyd A."/>
            <person name="Carlson A."/>
            <person name="Copeland A."/>
            <person name="Coutinho P.M."/>
            <person name="de Vries R.P."/>
            <person name="Ferreira P."/>
            <person name="Findley K."/>
            <person name="Foster B."/>
            <person name="Gaskell J."/>
            <person name="Glotzer D."/>
            <person name="Gorecki P."/>
            <person name="Heitman J."/>
            <person name="Hesse C."/>
            <person name="Hori C."/>
            <person name="Igarashi K."/>
            <person name="Jurgens J.A."/>
            <person name="Kallen N."/>
            <person name="Kersten P."/>
            <person name="Kohler A."/>
            <person name="Kuees U."/>
            <person name="Kumar T.K.A."/>
            <person name="Kuo A."/>
            <person name="LaButti K."/>
            <person name="Larrondo L.F."/>
            <person name="Lindquist E."/>
            <person name="Ling A."/>
            <person name="Lombard V."/>
            <person name="Lucas S."/>
            <person name="Lundell T."/>
            <person name="Martin R."/>
            <person name="McLaughlin D.J."/>
            <person name="Morgenstern I."/>
            <person name="Morin E."/>
            <person name="Murat C."/>
            <person name="Nagy L.G."/>
            <person name="Nolan M."/>
            <person name="Ohm R.A."/>
            <person name="Patyshakuliyeva A."/>
            <person name="Rokas A."/>
            <person name="Ruiz-Duenas F.J."/>
            <person name="Sabat G."/>
            <person name="Salamov A."/>
            <person name="Samejima M."/>
            <person name="Schmutz J."/>
            <person name="Slot J.C."/>
            <person name="St John F."/>
            <person name="Stenlid J."/>
            <person name="Sun H."/>
            <person name="Sun S."/>
            <person name="Syed K."/>
            <person name="Tsang A."/>
            <person name="Wiebenga A."/>
            <person name="Young D."/>
            <person name="Pisabarro A."/>
            <person name="Eastwood D.C."/>
            <person name="Martin F."/>
            <person name="Cullen D."/>
            <person name="Grigoriev I.V."/>
            <person name="Hibbett D.S."/>
        </authorList>
    </citation>
    <scope>NUCLEOTIDE SEQUENCE [LARGE SCALE GENOMIC DNA]</scope>
    <source>
        <strain evidence="3 4">DJM-731 SS1</strain>
    </source>
</reference>
<feature type="region of interest" description="Disordered" evidence="1">
    <location>
        <begin position="149"/>
        <end position="173"/>
    </location>
</feature>
<dbReference type="AlphaFoldDB" id="M5G205"/>
<feature type="region of interest" description="Disordered" evidence="1">
    <location>
        <begin position="244"/>
        <end position="327"/>
    </location>
</feature>